<dbReference type="PANTHER" id="PTHR43880">
    <property type="entry name" value="ALCOHOL DEHYDROGENASE"/>
    <property type="match status" value="1"/>
</dbReference>
<dbReference type="Pfam" id="PF00107">
    <property type="entry name" value="ADH_zinc_N"/>
    <property type="match status" value="1"/>
</dbReference>
<evidence type="ECO:0000256" key="6">
    <source>
        <dbReference type="RuleBase" id="RU361277"/>
    </source>
</evidence>
<dbReference type="GO" id="GO:0030554">
    <property type="term" value="F:adenyl nucleotide binding"/>
    <property type="evidence" value="ECO:0007669"/>
    <property type="project" value="UniProtKB-ARBA"/>
</dbReference>
<dbReference type="RefSeq" id="WP_273741082.1">
    <property type="nucleotide sequence ID" value="NZ_JAQIVI010000521.1"/>
</dbReference>
<name>A0ABD5SXB6_9EURY</name>
<keyword evidence="4" id="KW-0560">Oxidoreductase</keyword>
<feature type="domain" description="Enoyl reductase (ER)" evidence="7">
    <location>
        <begin position="23"/>
        <end position="372"/>
    </location>
</feature>
<dbReference type="Pfam" id="PF08240">
    <property type="entry name" value="ADH_N"/>
    <property type="match status" value="1"/>
</dbReference>
<organism evidence="8 9">
    <name type="scientific">Natrinema soli</name>
    <dbReference type="NCBI Taxonomy" id="1930624"/>
    <lineage>
        <taxon>Archaea</taxon>
        <taxon>Methanobacteriati</taxon>
        <taxon>Methanobacteriota</taxon>
        <taxon>Stenosarchaea group</taxon>
        <taxon>Halobacteria</taxon>
        <taxon>Halobacteriales</taxon>
        <taxon>Natrialbaceae</taxon>
        <taxon>Natrinema</taxon>
    </lineage>
</organism>
<dbReference type="InterPro" id="IPR036291">
    <property type="entry name" value="NAD(P)-bd_dom_sf"/>
</dbReference>
<dbReference type="InterPro" id="IPR013149">
    <property type="entry name" value="ADH-like_C"/>
</dbReference>
<dbReference type="InterPro" id="IPR002328">
    <property type="entry name" value="ADH_Zn_CS"/>
</dbReference>
<proteinExistence type="inferred from homology"/>
<dbReference type="FunFam" id="3.40.50.720:FF:000003">
    <property type="entry name" value="S-(hydroxymethyl)glutathione dehydrogenase"/>
    <property type="match status" value="1"/>
</dbReference>
<evidence type="ECO:0000256" key="2">
    <source>
        <dbReference type="ARBA" id="ARBA00022723"/>
    </source>
</evidence>
<evidence type="ECO:0000313" key="9">
    <source>
        <dbReference type="Proteomes" id="UP001596383"/>
    </source>
</evidence>
<dbReference type="Proteomes" id="UP001596383">
    <property type="component" value="Unassembled WGS sequence"/>
</dbReference>
<evidence type="ECO:0000256" key="1">
    <source>
        <dbReference type="ARBA" id="ARBA00001947"/>
    </source>
</evidence>
<dbReference type="EMBL" id="JBHSWV010000521">
    <property type="protein sequence ID" value="MFC6768282.1"/>
    <property type="molecule type" value="Genomic_DNA"/>
</dbReference>
<evidence type="ECO:0000259" key="7">
    <source>
        <dbReference type="SMART" id="SM00829"/>
    </source>
</evidence>
<dbReference type="Gene3D" id="3.90.180.10">
    <property type="entry name" value="Medium-chain alcohol dehydrogenases, catalytic domain"/>
    <property type="match status" value="1"/>
</dbReference>
<comment type="cofactor">
    <cofactor evidence="1 6">
        <name>Zn(2+)</name>
        <dbReference type="ChEBI" id="CHEBI:29105"/>
    </cofactor>
</comment>
<evidence type="ECO:0000256" key="3">
    <source>
        <dbReference type="ARBA" id="ARBA00022833"/>
    </source>
</evidence>
<dbReference type="GO" id="GO:0046872">
    <property type="term" value="F:metal ion binding"/>
    <property type="evidence" value="ECO:0007669"/>
    <property type="project" value="UniProtKB-KW"/>
</dbReference>
<dbReference type="Gene3D" id="3.40.50.720">
    <property type="entry name" value="NAD(P)-binding Rossmann-like Domain"/>
    <property type="match status" value="1"/>
</dbReference>
<keyword evidence="5" id="KW-0520">NAD</keyword>
<reference evidence="8 9" key="1">
    <citation type="journal article" date="2019" name="Int. J. Syst. Evol. Microbiol.">
        <title>The Global Catalogue of Microorganisms (GCM) 10K type strain sequencing project: providing services to taxonomists for standard genome sequencing and annotation.</title>
        <authorList>
            <consortium name="The Broad Institute Genomics Platform"/>
            <consortium name="The Broad Institute Genome Sequencing Center for Infectious Disease"/>
            <person name="Wu L."/>
            <person name="Ma J."/>
        </authorList>
    </citation>
    <scope>NUCLEOTIDE SEQUENCE [LARGE SCALE GENOMIC DNA]</scope>
    <source>
        <strain evidence="8 9">LMG 29247</strain>
    </source>
</reference>
<accession>A0ABD5SXB6</accession>
<comment type="similarity">
    <text evidence="6">Belongs to the zinc-containing alcohol dehydrogenase family.</text>
</comment>
<dbReference type="GO" id="GO:0044281">
    <property type="term" value="P:small molecule metabolic process"/>
    <property type="evidence" value="ECO:0007669"/>
    <property type="project" value="UniProtKB-ARBA"/>
</dbReference>
<evidence type="ECO:0000256" key="4">
    <source>
        <dbReference type="ARBA" id="ARBA00023002"/>
    </source>
</evidence>
<dbReference type="GO" id="GO:0016616">
    <property type="term" value="F:oxidoreductase activity, acting on the CH-OH group of donors, NAD or NADP as acceptor"/>
    <property type="evidence" value="ECO:0007669"/>
    <property type="project" value="UniProtKB-ARBA"/>
</dbReference>
<dbReference type="InterPro" id="IPR020843">
    <property type="entry name" value="ER"/>
</dbReference>
<dbReference type="GO" id="GO:0043168">
    <property type="term" value="F:anion binding"/>
    <property type="evidence" value="ECO:0007669"/>
    <property type="project" value="UniProtKB-ARBA"/>
</dbReference>
<dbReference type="InterPro" id="IPR011032">
    <property type="entry name" value="GroES-like_sf"/>
</dbReference>
<sequence length="374" mass="39446">MESTAAVLESPTDGNNLSKATPAAFKTIEIADPTGEEVLVEITAASLCHTDVGITRGQLEELFPLVMGHEGAGRVAAVGEDVESVDPGDQVVLGRITCGRCEFCREGNGQLCSKRTEARRSGTLRTGNIRFSRNGDPVHHCHGVSSFSEYTLVTEEVAIEVDDNLPAEQATLLGCGVFTGAGAVMNTADIEAGSSVVVFGAGGVGLSAVQGARLRSAREVIAVDIVQEKLKIASEVGATHTINSSEEDVVDRVREFTDGGVDYAFEVVGNPHVTEQAIECLTPTGQAVLVGVPPLGKRDISLDLYDMVVSEKGVVGSFNGSYSLPLAIPKLADLAVKEDLQLEPLITDRKPLTQLNEAMHKLETGAGVRQIIEP</sequence>
<keyword evidence="9" id="KW-1185">Reference proteome</keyword>
<keyword evidence="3 6" id="KW-0862">Zinc</keyword>
<gene>
    <name evidence="8" type="ORF">ACFQE6_25750</name>
</gene>
<evidence type="ECO:0000256" key="5">
    <source>
        <dbReference type="ARBA" id="ARBA00023027"/>
    </source>
</evidence>
<dbReference type="InterPro" id="IPR013154">
    <property type="entry name" value="ADH-like_N"/>
</dbReference>
<dbReference type="SUPFAM" id="SSF50129">
    <property type="entry name" value="GroES-like"/>
    <property type="match status" value="1"/>
</dbReference>
<dbReference type="PROSITE" id="PS00059">
    <property type="entry name" value="ADH_ZINC"/>
    <property type="match status" value="1"/>
</dbReference>
<keyword evidence="2 6" id="KW-0479">Metal-binding</keyword>
<dbReference type="PANTHER" id="PTHR43880:SF12">
    <property type="entry name" value="ALCOHOL DEHYDROGENASE CLASS-3"/>
    <property type="match status" value="1"/>
</dbReference>
<protein>
    <submittedName>
        <fullName evidence="8">Zinc-binding dehydrogenase</fullName>
    </submittedName>
</protein>
<dbReference type="SUPFAM" id="SSF51735">
    <property type="entry name" value="NAD(P)-binding Rossmann-fold domains"/>
    <property type="match status" value="1"/>
</dbReference>
<dbReference type="SMART" id="SM00829">
    <property type="entry name" value="PKS_ER"/>
    <property type="match status" value="1"/>
</dbReference>
<dbReference type="AlphaFoldDB" id="A0ABD5SXB6"/>
<comment type="caution">
    <text evidence="8">The sequence shown here is derived from an EMBL/GenBank/DDBJ whole genome shotgun (WGS) entry which is preliminary data.</text>
</comment>
<evidence type="ECO:0000313" key="8">
    <source>
        <dbReference type="EMBL" id="MFC6768282.1"/>
    </source>
</evidence>